<name>A0A101U573_9ACTN</name>
<evidence type="ECO:0000256" key="1">
    <source>
        <dbReference type="SAM" id="Phobius"/>
    </source>
</evidence>
<dbReference type="Pfam" id="PF20401">
    <property type="entry name" value="Rhomboid_2"/>
    <property type="match status" value="1"/>
</dbReference>
<dbReference type="STRING" id="661399.AQJ67_10900"/>
<feature type="transmembrane region" description="Helical" evidence="1">
    <location>
        <begin position="158"/>
        <end position="181"/>
    </location>
</feature>
<keyword evidence="1" id="KW-1133">Transmembrane helix</keyword>
<evidence type="ECO:0000313" key="3">
    <source>
        <dbReference type="Proteomes" id="UP000053429"/>
    </source>
</evidence>
<accession>A0A101U573</accession>
<gene>
    <name evidence="2" type="ORF">AQJ67_10900</name>
</gene>
<feature type="transmembrane region" description="Helical" evidence="1">
    <location>
        <begin position="75"/>
        <end position="93"/>
    </location>
</feature>
<protein>
    <submittedName>
        <fullName evidence="2">Uncharacterized protein</fullName>
    </submittedName>
</protein>
<feature type="transmembrane region" description="Helical" evidence="1">
    <location>
        <begin position="113"/>
        <end position="146"/>
    </location>
</feature>
<sequence length="287" mass="30317">MERTAVGGVTDSVPEPEVAELLDGMPRQRGPVAAVTAPPVTPKPPVMPVPAGATAPRTRPFRPWRLLPTPTGTPFTLAYAAVLAVTSLIATYADPDLVHALHQGSSTDVAHLVRTPVLVLLASALWVAGGFLGPYTLGFLLVLTALERRIGGVRTALVFLTGHALATLATEVPVGLAVLVGHLPDSSLYRLDYGISFGVATSTGALAGLLRPWLRWPVLALFGGMLLQDLLNLTDPLTNWGHLISLAIGIGMWPIVRRWARGGTGGKDRAPLTVDPTKARGHRMCGR</sequence>
<evidence type="ECO:0000313" key="2">
    <source>
        <dbReference type="EMBL" id="KUO04254.1"/>
    </source>
</evidence>
<comment type="caution">
    <text evidence="2">The sequence shown here is derived from an EMBL/GenBank/DDBJ whole genome shotgun (WGS) entry which is preliminary data.</text>
</comment>
<keyword evidence="1" id="KW-0472">Membrane</keyword>
<organism evidence="2 3">
    <name type="scientific">Streptomyces caeruleatus</name>
    <dbReference type="NCBI Taxonomy" id="661399"/>
    <lineage>
        <taxon>Bacteria</taxon>
        <taxon>Bacillati</taxon>
        <taxon>Actinomycetota</taxon>
        <taxon>Actinomycetes</taxon>
        <taxon>Kitasatosporales</taxon>
        <taxon>Streptomycetaceae</taxon>
        <taxon>Streptomyces</taxon>
    </lineage>
</organism>
<dbReference type="RefSeq" id="WP_062717908.1">
    <property type="nucleotide sequence ID" value="NZ_KQ948926.1"/>
</dbReference>
<proteinExistence type="predicted"/>
<keyword evidence="3" id="KW-1185">Reference proteome</keyword>
<reference evidence="2 3" key="1">
    <citation type="submission" date="2015-10" db="EMBL/GenBank/DDBJ databases">
        <title>Draft genome sequence of Streptomyces caeruleatus NRRL B-24802, type strain for the species Streptomyces caeruleatus.</title>
        <authorList>
            <person name="Ruckert C."/>
            <person name="Winkler A."/>
            <person name="Kalinowski J."/>
            <person name="Kampfer P."/>
            <person name="Glaeser S."/>
        </authorList>
    </citation>
    <scope>NUCLEOTIDE SEQUENCE [LARGE SCALE GENOMIC DNA]</scope>
    <source>
        <strain evidence="2 3">NRRL B-24802</strain>
    </source>
</reference>
<feature type="transmembrane region" description="Helical" evidence="1">
    <location>
        <begin position="193"/>
        <end position="210"/>
    </location>
</feature>
<dbReference type="Proteomes" id="UP000053429">
    <property type="component" value="Unassembled WGS sequence"/>
</dbReference>
<keyword evidence="1" id="KW-0812">Transmembrane</keyword>
<dbReference type="InterPro" id="IPR046862">
    <property type="entry name" value="Rhomboid_2"/>
</dbReference>
<dbReference type="EMBL" id="LMWY01000012">
    <property type="protein sequence ID" value="KUO04254.1"/>
    <property type="molecule type" value="Genomic_DNA"/>
</dbReference>
<dbReference type="AlphaFoldDB" id="A0A101U573"/>